<keyword evidence="5 9" id="KW-0812">Transmembrane</keyword>
<feature type="transmembrane region" description="Helical" evidence="9">
    <location>
        <begin position="15"/>
        <end position="35"/>
    </location>
</feature>
<keyword evidence="3" id="KW-1003">Cell membrane</keyword>
<proteinExistence type="predicted"/>
<evidence type="ECO:0000256" key="5">
    <source>
        <dbReference type="ARBA" id="ARBA00022692"/>
    </source>
</evidence>
<evidence type="ECO:0000313" key="12">
    <source>
        <dbReference type="Proteomes" id="UP000183898"/>
    </source>
</evidence>
<evidence type="ECO:0000256" key="9">
    <source>
        <dbReference type="SAM" id="Phobius"/>
    </source>
</evidence>
<keyword evidence="4" id="KW-0997">Cell inner membrane</keyword>
<sequence length="176" mass="19234">MPEISIDRSNRAQTALVYLIILAALALLGGVLLYWTRLWFIPHPQPNLESGTRADVETVEDVSMVNNLFGIAQPEQPSIAVPVGPEVRLFGVVAASGHGQGYAILQVDGRETLAVREGENIAPGLQLAEVHTEYIVLERDGMRETFALQRQNPPADPTRPVETDLPVELHAPVITE</sequence>
<dbReference type="AlphaFoldDB" id="A0A1H8HIY3"/>
<evidence type="ECO:0000313" key="11">
    <source>
        <dbReference type="EMBL" id="SEN55488.1"/>
    </source>
</evidence>
<dbReference type="RefSeq" id="WP_074745811.1">
    <property type="nucleotide sequence ID" value="NZ_FOCT01000005.1"/>
</dbReference>
<gene>
    <name evidence="11" type="ORF">SAMN05216404_105133</name>
</gene>
<keyword evidence="7 9" id="KW-1133">Transmembrane helix</keyword>
<organism evidence="11 12">
    <name type="scientific">Nitrosospira multiformis</name>
    <dbReference type="NCBI Taxonomy" id="1231"/>
    <lineage>
        <taxon>Bacteria</taxon>
        <taxon>Pseudomonadati</taxon>
        <taxon>Pseudomonadota</taxon>
        <taxon>Betaproteobacteria</taxon>
        <taxon>Nitrosomonadales</taxon>
        <taxon>Nitrosomonadaceae</taxon>
        <taxon>Nitrosospira</taxon>
    </lineage>
</organism>
<evidence type="ECO:0000256" key="3">
    <source>
        <dbReference type="ARBA" id="ARBA00022475"/>
    </source>
</evidence>
<protein>
    <submittedName>
        <fullName evidence="11">General secretion pathway protein C</fullName>
    </submittedName>
</protein>
<keyword evidence="2" id="KW-0813">Transport</keyword>
<accession>A0A1H8HIY3</accession>
<evidence type="ECO:0000256" key="4">
    <source>
        <dbReference type="ARBA" id="ARBA00022519"/>
    </source>
</evidence>
<evidence type="ECO:0000256" key="2">
    <source>
        <dbReference type="ARBA" id="ARBA00022448"/>
    </source>
</evidence>
<evidence type="ECO:0000256" key="1">
    <source>
        <dbReference type="ARBA" id="ARBA00004533"/>
    </source>
</evidence>
<dbReference type="InterPro" id="IPR024961">
    <property type="entry name" value="T2SS_GspC_N"/>
</dbReference>
<dbReference type="Proteomes" id="UP000183898">
    <property type="component" value="Unassembled WGS sequence"/>
</dbReference>
<dbReference type="Pfam" id="PF11356">
    <property type="entry name" value="T2SSC"/>
    <property type="match status" value="1"/>
</dbReference>
<evidence type="ECO:0000256" key="8">
    <source>
        <dbReference type="ARBA" id="ARBA00023136"/>
    </source>
</evidence>
<name>A0A1H8HIY3_9PROT</name>
<evidence type="ECO:0000256" key="7">
    <source>
        <dbReference type="ARBA" id="ARBA00022989"/>
    </source>
</evidence>
<evidence type="ECO:0000259" key="10">
    <source>
        <dbReference type="Pfam" id="PF11356"/>
    </source>
</evidence>
<dbReference type="GO" id="GO:0005886">
    <property type="term" value="C:plasma membrane"/>
    <property type="evidence" value="ECO:0007669"/>
    <property type="project" value="UniProtKB-SubCell"/>
</dbReference>
<evidence type="ECO:0000256" key="6">
    <source>
        <dbReference type="ARBA" id="ARBA00022927"/>
    </source>
</evidence>
<comment type="subcellular location">
    <subcellularLocation>
        <location evidence="1">Cell inner membrane</location>
    </subcellularLocation>
</comment>
<dbReference type="Gene3D" id="2.30.30.830">
    <property type="match status" value="1"/>
</dbReference>
<feature type="domain" description="Type II secretion system protein GspC N-terminal" evidence="10">
    <location>
        <begin position="32"/>
        <end position="147"/>
    </location>
</feature>
<dbReference type="EMBL" id="FOCT01000005">
    <property type="protein sequence ID" value="SEN55488.1"/>
    <property type="molecule type" value="Genomic_DNA"/>
</dbReference>
<keyword evidence="8 9" id="KW-0472">Membrane</keyword>
<reference evidence="11 12" key="1">
    <citation type="submission" date="2016-10" db="EMBL/GenBank/DDBJ databases">
        <authorList>
            <person name="de Groot N.N."/>
        </authorList>
    </citation>
    <scope>NUCLEOTIDE SEQUENCE [LARGE SCALE GENOMIC DNA]</scope>
    <source>
        <strain evidence="11 12">Nl18</strain>
    </source>
</reference>
<keyword evidence="6" id="KW-0653">Protein transport</keyword>
<dbReference type="GO" id="GO:0015031">
    <property type="term" value="P:protein transport"/>
    <property type="evidence" value="ECO:0007669"/>
    <property type="project" value="UniProtKB-KW"/>
</dbReference>